<evidence type="ECO:0000256" key="1">
    <source>
        <dbReference type="ARBA" id="ARBA00022443"/>
    </source>
</evidence>
<dbReference type="SMART" id="SM00326">
    <property type="entry name" value="SH3"/>
    <property type="match status" value="1"/>
</dbReference>
<sequence>MPITFYHNEQLIRPMDDECKKKMFARVIWEYEAENKQELSVIKGEYVEVLDNTKDWWKVRGLNNRVGYIPGTYAVVVQLPEE</sequence>
<protein>
    <submittedName>
        <fullName evidence="5">SH3 domain-containing protein</fullName>
    </submittedName>
</protein>
<dbReference type="AlphaFoldDB" id="A0A914CEX7"/>
<keyword evidence="4" id="KW-1185">Reference proteome</keyword>
<feature type="domain" description="SH3" evidence="3">
    <location>
        <begin position="20"/>
        <end position="79"/>
    </location>
</feature>
<dbReference type="WBParaSite" id="ACRNAN_scaffold1016.g9819.t1">
    <property type="protein sequence ID" value="ACRNAN_scaffold1016.g9819.t1"/>
    <property type="gene ID" value="ACRNAN_scaffold1016.g9819"/>
</dbReference>
<evidence type="ECO:0000313" key="5">
    <source>
        <dbReference type="WBParaSite" id="ACRNAN_scaffold1016.g9819.t1"/>
    </source>
</evidence>
<proteinExistence type="predicted"/>
<organism evidence="4 5">
    <name type="scientific">Acrobeloides nanus</name>
    <dbReference type="NCBI Taxonomy" id="290746"/>
    <lineage>
        <taxon>Eukaryota</taxon>
        <taxon>Metazoa</taxon>
        <taxon>Ecdysozoa</taxon>
        <taxon>Nematoda</taxon>
        <taxon>Chromadorea</taxon>
        <taxon>Rhabditida</taxon>
        <taxon>Tylenchina</taxon>
        <taxon>Cephalobomorpha</taxon>
        <taxon>Cephaloboidea</taxon>
        <taxon>Cephalobidae</taxon>
        <taxon>Acrobeloides</taxon>
    </lineage>
</organism>
<keyword evidence="1 2" id="KW-0728">SH3 domain</keyword>
<dbReference type="Proteomes" id="UP000887540">
    <property type="component" value="Unplaced"/>
</dbReference>
<dbReference type="GO" id="GO:0003779">
    <property type="term" value="F:actin binding"/>
    <property type="evidence" value="ECO:0007669"/>
    <property type="project" value="TreeGrafter"/>
</dbReference>
<dbReference type="InterPro" id="IPR036028">
    <property type="entry name" value="SH3-like_dom_sf"/>
</dbReference>
<evidence type="ECO:0000259" key="3">
    <source>
        <dbReference type="PROSITE" id="PS50002"/>
    </source>
</evidence>
<dbReference type="InterPro" id="IPR001452">
    <property type="entry name" value="SH3_domain"/>
</dbReference>
<dbReference type="PANTHER" id="PTHR12287">
    <property type="entry name" value="EPIDERMAL GROWTH FACTOR RECEPTOR KINASE SUBSTRATE EPS8-RELATED PROTEIN"/>
    <property type="match status" value="1"/>
</dbReference>
<accession>A0A914CEX7</accession>
<dbReference type="Pfam" id="PF00018">
    <property type="entry name" value="SH3_1"/>
    <property type="match status" value="1"/>
</dbReference>
<dbReference type="GO" id="GO:0035023">
    <property type="term" value="P:regulation of Rho protein signal transduction"/>
    <property type="evidence" value="ECO:0007669"/>
    <property type="project" value="TreeGrafter"/>
</dbReference>
<dbReference type="PROSITE" id="PS50002">
    <property type="entry name" value="SH3"/>
    <property type="match status" value="1"/>
</dbReference>
<dbReference type="SUPFAM" id="SSF50044">
    <property type="entry name" value="SH3-domain"/>
    <property type="match status" value="1"/>
</dbReference>
<evidence type="ECO:0000313" key="4">
    <source>
        <dbReference type="Proteomes" id="UP000887540"/>
    </source>
</evidence>
<evidence type="ECO:0000256" key="2">
    <source>
        <dbReference type="PROSITE-ProRule" id="PRU00192"/>
    </source>
</evidence>
<dbReference type="GO" id="GO:0007266">
    <property type="term" value="P:Rho protein signal transduction"/>
    <property type="evidence" value="ECO:0007669"/>
    <property type="project" value="TreeGrafter"/>
</dbReference>
<dbReference type="InterPro" id="IPR039801">
    <property type="entry name" value="EPS8-like"/>
</dbReference>
<dbReference type="PRINTS" id="PR00452">
    <property type="entry name" value="SH3DOMAIN"/>
</dbReference>
<dbReference type="GO" id="GO:0005886">
    <property type="term" value="C:plasma membrane"/>
    <property type="evidence" value="ECO:0007669"/>
    <property type="project" value="TreeGrafter"/>
</dbReference>
<dbReference type="PANTHER" id="PTHR12287:SF23">
    <property type="entry name" value="AROUSER, ISOFORM A-RELATED"/>
    <property type="match status" value="1"/>
</dbReference>
<dbReference type="Gene3D" id="2.30.30.40">
    <property type="entry name" value="SH3 Domains"/>
    <property type="match status" value="1"/>
</dbReference>
<reference evidence="5" key="1">
    <citation type="submission" date="2022-11" db="UniProtKB">
        <authorList>
            <consortium name="WormBaseParasite"/>
        </authorList>
    </citation>
    <scope>IDENTIFICATION</scope>
</reference>
<name>A0A914CEX7_9BILA</name>